<dbReference type="SUPFAM" id="SSF53254">
    <property type="entry name" value="Phosphoglycerate mutase-like"/>
    <property type="match status" value="1"/>
</dbReference>
<sequence length="179" mass="19753">MRTSIHLVVASLLSTISGISAQNTVYLIRHGEKPEDDKENGLSAQGLERAQCLRNVFGASSGYYIDYIIAERPKSDGSRHRPLMTVQPLADDLGITVDTFCQRDDPTCVANLVFDHDKWRSGNVLICWEHNALTDIVEALGDNDAPTYPDASFNYIWTDPSPYGAVTQETSEMCPGLDS</sequence>
<dbReference type="OrthoDB" id="425925at2759"/>
<organism evidence="2 3">
    <name type="scientific">Lachnellula subtilissima</name>
    <dbReference type="NCBI Taxonomy" id="602034"/>
    <lineage>
        <taxon>Eukaryota</taxon>
        <taxon>Fungi</taxon>
        <taxon>Dikarya</taxon>
        <taxon>Ascomycota</taxon>
        <taxon>Pezizomycotina</taxon>
        <taxon>Leotiomycetes</taxon>
        <taxon>Helotiales</taxon>
        <taxon>Lachnaceae</taxon>
        <taxon>Lachnellula</taxon>
    </lineage>
</organism>
<dbReference type="InterPro" id="IPR029033">
    <property type="entry name" value="His_PPase_superfam"/>
</dbReference>
<evidence type="ECO:0000256" key="1">
    <source>
        <dbReference type="SAM" id="SignalP"/>
    </source>
</evidence>
<reference evidence="2 3" key="1">
    <citation type="submission" date="2018-05" db="EMBL/GenBank/DDBJ databases">
        <title>Genome sequencing and assembly of the regulated plant pathogen Lachnellula willkommii and related sister species for the development of diagnostic species identification markers.</title>
        <authorList>
            <person name="Giroux E."/>
            <person name="Bilodeau G."/>
        </authorList>
    </citation>
    <scope>NUCLEOTIDE SEQUENCE [LARGE SCALE GENOMIC DNA]</scope>
    <source>
        <strain evidence="2 3">CBS 197.66</strain>
    </source>
</reference>
<accession>A0A8H8U7J3</accession>
<comment type="caution">
    <text evidence="2">The sequence shown here is derived from an EMBL/GenBank/DDBJ whole genome shotgun (WGS) entry which is preliminary data.</text>
</comment>
<evidence type="ECO:0000313" key="3">
    <source>
        <dbReference type="Proteomes" id="UP000462212"/>
    </source>
</evidence>
<keyword evidence="3" id="KW-1185">Reference proteome</keyword>
<proteinExistence type="predicted"/>
<dbReference type="AlphaFoldDB" id="A0A8H8U7J3"/>
<protein>
    <recommendedName>
        <fullName evidence="4">Phosphoglycerate mutase family protein</fullName>
    </recommendedName>
</protein>
<evidence type="ECO:0008006" key="4">
    <source>
        <dbReference type="Google" id="ProtNLM"/>
    </source>
</evidence>
<dbReference type="Proteomes" id="UP000462212">
    <property type="component" value="Unassembled WGS sequence"/>
</dbReference>
<dbReference type="EMBL" id="QGMJ01000377">
    <property type="protein sequence ID" value="TVY37069.1"/>
    <property type="molecule type" value="Genomic_DNA"/>
</dbReference>
<name>A0A8H8U7J3_9HELO</name>
<evidence type="ECO:0000313" key="2">
    <source>
        <dbReference type="EMBL" id="TVY37069.1"/>
    </source>
</evidence>
<feature type="signal peptide" evidence="1">
    <location>
        <begin position="1"/>
        <end position="21"/>
    </location>
</feature>
<feature type="chain" id="PRO_5034184043" description="Phosphoglycerate mutase family protein" evidence="1">
    <location>
        <begin position="22"/>
        <end position="179"/>
    </location>
</feature>
<gene>
    <name evidence="2" type="ORF">LSUB1_G004221</name>
</gene>
<keyword evidence="1" id="KW-0732">Signal</keyword>